<name>A0ABS1W3K8_9ACTN</name>
<reference evidence="2 3" key="1">
    <citation type="submission" date="2021-01" db="EMBL/GenBank/DDBJ databases">
        <title>Actinoplanes sp. nov. LDG1-01 isolated from lichen.</title>
        <authorList>
            <person name="Saeng-In P."/>
            <person name="Phongsopitanun W."/>
            <person name="Kanchanasin P."/>
            <person name="Yuki M."/>
            <person name="Kudo T."/>
            <person name="Ohkuma M."/>
            <person name="Tanasupawat S."/>
        </authorList>
    </citation>
    <scope>NUCLEOTIDE SEQUENCE [LARGE SCALE GENOMIC DNA]</scope>
    <source>
        <strain evidence="2 3">LDG1-01</strain>
    </source>
</reference>
<protein>
    <recommendedName>
        <fullName evidence="4">Secreted protein</fullName>
    </recommendedName>
</protein>
<evidence type="ECO:0000256" key="1">
    <source>
        <dbReference type="SAM" id="SignalP"/>
    </source>
</evidence>
<accession>A0ABS1W3K8</accession>
<feature type="chain" id="PRO_5046030889" description="Secreted protein" evidence="1">
    <location>
        <begin position="21"/>
        <end position="162"/>
    </location>
</feature>
<sequence>MSRRLIAVGASLVLGAAALVAVDSWHDRRIERCDRESARLAGIDLLGQGPDGFRPDPPASGCDVDRAVAYATRQFIAVGGPGVDRLDGRSTATVDRAAVTAFYRRALEDAAWRISDRVPEPGPNAAALCASKPQTYVNVSFPAEGLYEVFLADHEDAGARCT</sequence>
<keyword evidence="1" id="KW-0732">Signal</keyword>
<gene>
    <name evidence="2" type="ORF">JKJ07_44255</name>
</gene>
<dbReference type="RefSeq" id="WP_202998050.1">
    <property type="nucleotide sequence ID" value="NZ_JAENHO010000018.1"/>
</dbReference>
<evidence type="ECO:0000313" key="3">
    <source>
        <dbReference type="Proteomes" id="UP000598996"/>
    </source>
</evidence>
<evidence type="ECO:0008006" key="4">
    <source>
        <dbReference type="Google" id="ProtNLM"/>
    </source>
</evidence>
<evidence type="ECO:0000313" key="2">
    <source>
        <dbReference type="EMBL" id="MBL7261321.1"/>
    </source>
</evidence>
<feature type="signal peptide" evidence="1">
    <location>
        <begin position="1"/>
        <end position="20"/>
    </location>
</feature>
<proteinExistence type="predicted"/>
<comment type="caution">
    <text evidence="2">The sequence shown here is derived from an EMBL/GenBank/DDBJ whole genome shotgun (WGS) entry which is preliminary data.</text>
</comment>
<organism evidence="2 3">
    <name type="scientific">Paractinoplanes lichenicola</name>
    <dbReference type="NCBI Taxonomy" id="2802976"/>
    <lineage>
        <taxon>Bacteria</taxon>
        <taxon>Bacillati</taxon>
        <taxon>Actinomycetota</taxon>
        <taxon>Actinomycetes</taxon>
        <taxon>Micromonosporales</taxon>
        <taxon>Micromonosporaceae</taxon>
        <taxon>Paractinoplanes</taxon>
    </lineage>
</organism>
<dbReference type="EMBL" id="JAENHO010000018">
    <property type="protein sequence ID" value="MBL7261321.1"/>
    <property type="molecule type" value="Genomic_DNA"/>
</dbReference>
<keyword evidence="3" id="KW-1185">Reference proteome</keyword>
<dbReference type="Proteomes" id="UP000598996">
    <property type="component" value="Unassembled WGS sequence"/>
</dbReference>